<protein>
    <submittedName>
        <fullName evidence="1">Uncharacterized protein</fullName>
    </submittedName>
</protein>
<dbReference type="VEuPathDB" id="FungiDB:JI435_146950"/>
<dbReference type="AlphaFoldDB" id="Q0U0I8"/>
<dbReference type="GeneID" id="5981804"/>
<name>Q0U0I8_PHANO</name>
<dbReference type="InParanoid" id="Q0U0I8"/>
<dbReference type="EMBL" id="CH445357">
    <property type="protein sequence ID" value="EAT77887.1"/>
    <property type="molecule type" value="Genomic_DNA"/>
</dbReference>
<dbReference type="Proteomes" id="UP000001055">
    <property type="component" value="Unassembled WGS sequence"/>
</dbReference>
<dbReference type="RefSeq" id="XP_001804878.1">
    <property type="nucleotide sequence ID" value="XM_001804826.1"/>
</dbReference>
<dbReference type="KEGG" id="pno:SNOG_14695"/>
<sequence length="236" mass="24927">MPQPLMWPCASAAGTAPSGAGDNLCRGFGGFGGFSCADHPGSLSLPHTISATSRPALGDRELVETPPKVPSAPGTSCSLRAVFLRKAQSLILLVSPPGQGHLATQLQAPYSSPHVISGTAPSRRNFLLSSSLPLTHPLIPAHPSPAPTWLLPTHQAHPSPVTPAPHSFSSRFVCYLFFHRPSSHSPIQPSLTDILAQAIYNTPTNNMIFRESESLNMGRGCYDTTGTPKPPPPPPK</sequence>
<accession>Q0U0I8</accession>
<evidence type="ECO:0000313" key="1">
    <source>
        <dbReference type="EMBL" id="EAT77887.1"/>
    </source>
</evidence>
<dbReference type="HOGENOM" id="CLU_1175795_0_0_1"/>
<gene>
    <name evidence="1" type="ORF">SNOG_14695</name>
</gene>
<reference evidence="2" key="1">
    <citation type="journal article" date="2007" name="Plant Cell">
        <title>Dothideomycete-plant interactions illuminated by genome sequencing and EST analysis of the wheat pathogen Stagonospora nodorum.</title>
        <authorList>
            <person name="Hane J.K."/>
            <person name="Lowe R.G."/>
            <person name="Solomon P.S."/>
            <person name="Tan K.C."/>
            <person name="Schoch C.L."/>
            <person name="Spatafora J.W."/>
            <person name="Crous P.W."/>
            <person name="Kodira C."/>
            <person name="Birren B.W."/>
            <person name="Galagan J.E."/>
            <person name="Torriani S.F."/>
            <person name="McDonald B.A."/>
            <person name="Oliver R.P."/>
        </authorList>
    </citation>
    <scope>NUCLEOTIDE SEQUENCE [LARGE SCALE GENOMIC DNA]</scope>
    <source>
        <strain evidence="2">SN15 / ATCC MYA-4574 / FGSC 10173</strain>
    </source>
</reference>
<proteinExistence type="predicted"/>
<evidence type="ECO:0000313" key="2">
    <source>
        <dbReference type="Proteomes" id="UP000001055"/>
    </source>
</evidence>
<organism evidence="1 2">
    <name type="scientific">Phaeosphaeria nodorum (strain SN15 / ATCC MYA-4574 / FGSC 10173)</name>
    <name type="common">Glume blotch fungus</name>
    <name type="synonym">Parastagonospora nodorum</name>
    <dbReference type="NCBI Taxonomy" id="321614"/>
    <lineage>
        <taxon>Eukaryota</taxon>
        <taxon>Fungi</taxon>
        <taxon>Dikarya</taxon>
        <taxon>Ascomycota</taxon>
        <taxon>Pezizomycotina</taxon>
        <taxon>Dothideomycetes</taxon>
        <taxon>Pleosporomycetidae</taxon>
        <taxon>Pleosporales</taxon>
        <taxon>Pleosporineae</taxon>
        <taxon>Phaeosphaeriaceae</taxon>
        <taxon>Parastagonospora</taxon>
    </lineage>
</organism>